<dbReference type="InterPro" id="IPR008266">
    <property type="entry name" value="Tyr_kinase_AS"/>
</dbReference>
<dbReference type="Gene3D" id="3.30.200.20">
    <property type="entry name" value="Phosphorylase Kinase, domain 1"/>
    <property type="match status" value="1"/>
</dbReference>
<feature type="domain" description="Protein kinase" evidence="13">
    <location>
        <begin position="144"/>
        <end position="436"/>
    </location>
</feature>
<reference evidence="14" key="1">
    <citation type="submission" date="2019-10" db="EMBL/GenBank/DDBJ databases">
        <authorList>
            <person name="Zhang R."/>
            <person name="Pan Y."/>
            <person name="Wang J."/>
            <person name="Ma R."/>
            <person name="Yu S."/>
        </authorList>
    </citation>
    <scope>NUCLEOTIDE SEQUENCE</scope>
    <source>
        <strain evidence="14">LA-IB0</strain>
        <tissue evidence="14">Leaf</tissue>
    </source>
</reference>
<evidence type="ECO:0000313" key="15">
    <source>
        <dbReference type="Proteomes" id="UP000826271"/>
    </source>
</evidence>
<evidence type="ECO:0000313" key="14">
    <source>
        <dbReference type="EMBL" id="KAG8388519.1"/>
    </source>
</evidence>
<proteinExistence type="predicted"/>
<dbReference type="Gene3D" id="1.10.510.10">
    <property type="entry name" value="Transferase(Phosphotransferase) domain 1"/>
    <property type="match status" value="1"/>
</dbReference>
<keyword evidence="9" id="KW-0325">Glycoprotein</keyword>
<feature type="chain" id="PRO_5043383830" description="Protein kinase domain-containing protein" evidence="12">
    <location>
        <begin position="27"/>
        <end position="436"/>
    </location>
</feature>
<keyword evidence="5" id="KW-0677">Repeat</keyword>
<dbReference type="Proteomes" id="UP000826271">
    <property type="component" value="Unassembled WGS sequence"/>
</dbReference>
<evidence type="ECO:0000256" key="4">
    <source>
        <dbReference type="ARBA" id="ARBA00022729"/>
    </source>
</evidence>
<feature type="transmembrane region" description="Helical" evidence="11">
    <location>
        <begin position="88"/>
        <end position="113"/>
    </location>
</feature>
<evidence type="ECO:0000256" key="10">
    <source>
        <dbReference type="PROSITE-ProRule" id="PRU10141"/>
    </source>
</evidence>
<keyword evidence="8" id="KW-0675">Receptor</keyword>
<feature type="binding site" evidence="10">
    <location>
        <position position="173"/>
    </location>
    <ligand>
        <name>ATP</name>
        <dbReference type="ChEBI" id="CHEBI:30616"/>
    </ligand>
</feature>
<keyword evidence="2" id="KW-0433">Leucine-rich repeat</keyword>
<evidence type="ECO:0000256" key="1">
    <source>
        <dbReference type="ARBA" id="ARBA00004167"/>
    </source>
</evidence>
<evidence type="ECO:0000256" key="2">
    <source>
        <dbReference type="ARBA" id="ARBA00022614"/>
    </source>
</evidence>
<dbReference type="GO" id="GO:0004672">
    <property type="term" value="F:protein kinase activity"/>
    <property type="evidence" value="ECO:0007669"/>
    <property type="project" value="InterPro"/>
</dbReference>
<dbReference type="PROSITE" id="PS00107">
    <property type="entry name" value="PROTEIN_KINASE_ATP"/>
    <property type="match status" value="1"/>
</dbReference>
<evidence type="ECO:0000256" key="5">
    <source>
        <dbReference type="ARBA" id="ARBA00022737"/>
    </source>
</evidence>
<dbReference type="FunFam" id="1.10.510.10:FF:000479">
    <property type="entry name" value="Leucine-rich repeat receptor-like protein kinase"/>
    <property type="match status" value="1"/>
</dbReference>
<name>A0AAV6Y6Y9_9LAMI</name>
<evidence type="ECO:0000256" key="7">
    <source>
        <dbReference type="ARBA" id="ARBA00023136"/>
    </source>
</evidence>
<feature type="signal peptide" evidence="12">
    <location>
        <begin position="1"/>
        <end position="26"/>
    </location>
</feature>
<keyword evidence="10" id="KW-0547">Nucleotide-binding</keyword>
<dbReference type="InterPro" id="IPR051564">
    <property type="entry name" value="LRR_receptor-like_kinase"/>
</dbReference>
<comment type="subcellular location">
    <subcellularLocation>
        <location evidence="1">Membrane</location>
        <topology evidence="1">Single-pass membrane protein</topology>
    </subcellularLocation>
</comment>
<keyword evidence="7 11" id="KW-0472">Membrane</keyword>
<dbReference type="InterPro" id="IPR011009">
    <property type="entry name" value="Kinase-like_dom_sf"/>
</dbReference>
<protein>
    <recommendedName>
        <fullName evidence="13">Protein kinase domain-containing protein</fullName>
    </recommendedName>
</protein>
<dbReference type="GO" id="GO:0016020">
    <property type="term" value="C:membrane"/>
    <property type="evidence" value="ECO:0007669"/>
    <property type="project" value="UniProtKB-SubCell"/>
</dbReference>
<accession>A0AAV6Y6Y9</accession>
<evidence type="ECO:0000256" key="12">
    <source>
        <dbReference type="SAM" id="SignalP"/>
    </source>
</evidence>
<gene>
    <name evidence="14" type="ORF">BUALT_Bualt02G0134000</name>
</gene>
<organism evidence="14 15">
    <name type="scientific">Buddleja alternifolia</name>
    <dbReference type="NCBI Taxonomy" id="168488"/>
    <lineage>
        <taxon>Eukaryota</taxon>
        <taxon>Viridiplantae</taxon>
        <taxon>Streptophyta</taxon>
        <taxon>Embryophyta</taxon>
        <taxon>Tracheophyta</taxon>
        <taxon>Spermatophyta</taxon>
        <taxon>Magnoliopsida</taxon>
        <taxon>eudicotyledons</taxon>
        <taxon>Gunneridae</taxon>
        <taxon>Pentapetalae</taxon>
        <taxon>asterids</taxon>
        <taxon>lamiids</taxon>
        <taxon>Lamiales</taxon>
        <taxon>Scrophulariaceae</taxon>
        <taxon>Buddlejeae</taxon>
        <taxon>Buddleja</taxon>
    </lineage>
</organism>
<keyword evidence="10" id="KW-0067">ATP-binding</keyword>
<evidence type="ECO:0000256" key="9">
    <source>
        <dbReference type="ARBA" id="ARBA00023180"/>
    </source>
</evidence>
<evidence type="ECO:0000256" key="3">
    <source>
        <dbReference type="ARBA" id="ARBA00022692"/>
    </source>
</evidence>
<evidence type="ECO:0000259" key="13">
    <source>
        <dbReference type="PROSITE" id="PS50011"/>
    </source>
</evidence>
<evidence type="ECO:0000256" key="8">
    <source>
        <dbReference type="ARBA" id="ARBA00023170"/>
    </source>
</evidence>
<dbReference type="SUPFAM" id="SSF56112">
    <property type="entry name" value="Protein kinase-like (PK-like)"/>
    <property type="match status" value="1"/>
</dbReference>
<evidence type="ECO:0000256" key="6">
    <source>
        <dbReference type="ARBA" id="ARBA00022989"/>
    </source>
</evidence>
<sequence>MQMSLLPHKPHIFLLCIFTISLLVQSRLTLHPSDHNTHLHINKDFHVQRALEKDNEMDITPKRYIFAENSQGRNESYRKKVVDWILEFLAGMLSGSGSGLIFSLLIKLIMFVIRGRKKSPSWKIYSTVIKKPEDLAFLEKENGLASLNIIGRGGGGEVYKAVLSNGKEIAVKKINHYLRDSEALGEEDSKFLNKKMRQIKSEIQTVGKIKHRNLLPLLAHLSRPSYHYLVYEYIKNGSLQDYLQYVKEGERELDWLARYKIALGVVAGLEYLHMNHTPCIIHRDLTPANILLDDEMEARLADFGLARAIPDANSHITSSNVAGTVGYIAPEYYQTFKFTDKCDIYSFGVVLGVLVSGKLPSDDFFQDTNEMILVDWMRNLMASEDPRRAIDPKMLGNGHDEQMLLVLKVACFCTAENPKERPNSRDARTLLSQIKH</sequence>
<dbReference type="Pfam" id="PF00069">
    <property type="entry name" value="Pkinase"/>
    <property type="match status" value="1"/>
</dbReference>
<dbReference type="GO" id="GO:0005524">
    <property type="term" value="F:ATP binding"/>
    <property type="evidence" value="ECO:0007669"/>
    <property type="project" value="UniProtKB-UniRule"/>
</dbReference>
<dbReference type="EMBL" id="WHWC01000002">
    <property type="protein sequence ID" value="KAG8388519.1"/>
    <property type="molecule type" value="Genomic_DNA"/>
</dbReference>
<keyword evidence="15" id="KW-1185">Reference proteome</keyword>
<keyword evidence="4 12" id="KW-0732">Signal</keyword>
<dbReference type="PANTHER" id="PTHR48055:SF22">
    <property type="entry name" value="LEUCINE-RICH REPEAT RECEPTOR-LIKE SERINE_THREONINE_TYROSINE-PROTEIN KINASE SOBIR1"/>
    <property type="match status" value="1"/>
</dbReference>
<evidence type="ECO:0000256" key="11">
    <source>
        <dbReference type="SAM" id="Phobius"/>
    </source>
</evidence>
<dbReference type="PANTHER" id="PTHR48055">
    <property type="entry name" value="LEUCINE-RICH REPEAT RECEPTOR PROTEIN KINASE EMS1"/>
    <property type="match status" value="1"/>
</dbReference>
<comment type="caution">
    <text evidence="14">The sequence shown here is derived from an EMBL/GenBank/DDBJ whole genome shotgun (WGS) entry which is preliminary data.</text>
</comment>
<dbReference type="InterPro" id="IPR017441">
    <property type="entry name" value="Protein_kinase_ATP_BS"/>
</dbReference>
<keyword evidence="3 11" id="KW-0812">Transmembrane</keyword>
<keyword evidence="6 11" id="KW-1133">Transmembrane helix</keyword>
<dbReference type="PROSITE" id="PS00109">
    <property type="entry name" value="PROTEIN_KINASE_TYR"/>
    <property type="match status" value="1"/>
</dbReference>
<dbReference type="PROSITE" id="PS50011">
    <property type="entry name" value="PROTEIN_KINASE_DOM"/>
    <property type="match status" value="1"/>
</dbReference>
<dbReference type="InterPro" id="IPR000719">
    <property type="entry name" value="Prot_kinase_dom"/>
</dbReference>
<dbReference type="AlphaFoldDB" id="A0AAV6Y6Y9"/>